<dbReference type="InterPro" id="IPR029016">
    <property type="entry name" value="GAF-like_dom_sf"/>
</dbReference>
<proteinExistence type="predicted"/>
<keyword evidence="1" id="KW-0805">Transcription regulation</keyword>
<dbReference type="InterPro" id="IPR014757">
    <property type="entry name" value="Tscrpt_reg_IclR_C"/>
</dbReference>
<keyword evidence="3" id="KW-0804">Transcription</keyword>
<dbReference type="InterPro" id="IPR036388">
    <property type="entry name" value="WH-like_DNA-bd_sf"/>
</dbReference>
<dbReference type="PANTHER" id="PTHR30136">
    <property type="entry name" value="HELIX-TURN-HELIX TRANSCRIPTIONAL REGULATOR, ICLR FAMILY"/>
    <property type="match status" value="1"/>
</dbReference>
<evidence type="ECO:0000256" key="1">
    <source>
        <dbReference type="ARBA" id="ARBA00023015"/>
    </source>
</evidence>
<dbReference type="Gene3D" id="1.10.10.10">
    <property type="entry name" value="Winged helix-like DNA-binding domain superfamily/Winged helix DNA-binding domain"/>
    <property type="match status" value="1"/>
</dbReference>
<dbReference type="Pfam" id="PF09339">
    <property type="entry name" value="HTH_IclR"/>
    <property type="match status" value="1"/>
</dbReference>
<name>A0ABS3KQ13_9PROT</name>
<keyword evidence="7" id="KW-1185">Reference proteome</keyword>
<comment type="caution">
    <text evidence="6">The sequence shown here is derived from an EMBL/GenBank/DDBJ whole genome shotgun (WGS) entry which is preliminary data.</text>
</comment>
<sequence>MGYDARHADPALRILHYLAEKSFSSVTYDINVRGPMSDARETDEGLKNGVPIIDRMMDILDLLQHRQGGASIKDIATSLALPRSTVYRVLNTLEHHGMVRRSSGAAYLLGPRLLALAAQVVEGGHYDFAEIGRPHLERLTDATNEASKISIHGDNGILVVATAHAAHEYGLSINPGRLLPYHAGAAGKLLMAYLEPKRIDQILQRPLHAYTPQTPVDPAVLRTELATIRHQGWSSDISEYSGLVRAFAAPIRDPNGHVVAAISVPFLGDKSEEAMERIRQAVVRTAATISTSLAQNARLGRPPAG</sequence>
<evidence type="ECO:0000259" key="4">
    <source>
        <dbReference type="PROSITE" id="PS51077"/>
    </source>
</evidence>
<gene>
    <name evidence="6" type="ORF">IAI61_05320</name>
</gene>
<evidence type="ECO:0000256" key="2">
    <source>
        <dbReference type="ARBA" id="ARBA00023125"/>
    </source>
</evidence>
<feature type="domain" description="IclR-ED" evidence="5">
    <location>
        <begin position="112"/>
        <end position="295"/>
    </location>
</feature>
<feature type="domain" description="HTH iclR-type" evidence="4">
    <location>
        <begin position="50"/>
        <end position="111"/>
    </location>
</feature>
<reference evidence="6 7" key="1">
    <citation type="submission" date="2020-09" db="EMBL/GenBank/DDBJ databases">
        <title>Roseomonas.</title>
        <authorList>
            <person name="Zhu W."/>
        </authorList>
    </citation>
    <scope>NUCLEOTIDE SEQUENCE [LARGE SCALE GENOMIC DNA]</scope>
    <source>
        <strain evidence="6 7">573</strain>
    </source>
</reference>
<accession>A0ABS3KQ13</accession>
<dbReference type="SMART" id="SM00346">
    <property type="entry name" value="HTH_ICLR"/>
    <property type="match status" value="1"/>
</dbReference>
<dbReference type="SUPFAM" id="SSF55781">
    <property type="entry name" value="GAF domain-like"/>
    <property type="match status" value="1"/>
</dbReference>
<evidence type="ECO:0000313" key="7">
    <source>
        <dbReference type="Proteomes" id="UP001518989"/>
    </source>
</evidence>
<dbReference type="PROSITE" id="PS51078">
    <property type="entry name" value="ICLR_ED"/>
    <property type="match status" value="1"/>
</dbReference>
<dbReference type="Gene3D" id="3.30.450.40">
    <property type="match status" value="1"/>
</dbReference>
<dbReference type="RefSeq" id="WP_207415864.1">
    <property type="nucleotide sequence ID" value="NZ_CP061178.1"/>
</dbReference>
<evidence type="ECO:0000259" key="5">
    <source>
        <dbReference type="PROSITE" id="PS51078"/>
    </source>
</evidence>
<dbReference type="InterPro" id="IPR050707">
    <property type="entry name" value="HTH_MetabolicPath_Reg"/>
</dbReference>
<dbReference type="EMBL" id="JACTNG010000002">
    <property type="protein sequence ID" value="MBO1078441.1"/>
    <property type="molecule type" value="Genomic_DNA"/>
</dbReference>
<evidence type="ECO:0000256" key="3">
    <source>
        <dbReference type="ARBA" id="ARBA00023163"/>
    </source>
</evidence>
<evidence type="ECO:0000313" key="6">
    <source>
        <dbReference type="EMBL" id="MBO1078441.1"/>
    </source>
</evidence>
<dbReference type="Proteomes" id="UP001518989">
    <property type="component" value="Unassembled WGS sequence"/>
</dbReference>
<protein>
    <submittedName>
        <fullName evidence="6">IclR family transcriptional regulator</fullName>
    </submittedName>
</protein>
<dbReference type="CDD" id="cd00090">
    <property type="entry name" value="HTH_ARSR"/>
    <property type="match status" value="1"/>
</dbReference>
<keyword evidence="2" id="KW-0238">DNA-binding</keyword>
<dbReference type="SUPFAM" id="SSF46785">
    <property type="entry name" value="Winged helix' DNA-binding domain"/>
    <property type="match status" value="1"/>
</dbReference>
<dbReference type="InterPro" id="IPR011991">
    <property type="entry name" value="ArsR-like_HTH"/>
</dbReference>
<organism evidence="6 7">
    <name type="scientific">Roseomonas haemaphysalidis</name>
    <dbReference type="NCBI Taxonomy" id="2768162"/>
    <lineage>
        <taxon>Bacteria</taxon>
        <taxon>Pseudomonadati</taxon>
        <taxon>Pseudomonadota</taxon>
        <taxon>Alphaproteobacteria</taxon>
        <taxon>Acetobacterales</taxon>
        <taxon>Roseomonadaceae</taxon>
        <taxon>Roseomonas</taxon>
    </lineage>
</organism>
<dbReference type="PROSITE" id="PS51077">
    <property type="entry name" value="HTH_ICLR"/>
    <property type="match status" value="1"/>
</dbReference>
<dbReference type="InterPro" id="IPR005471">
    <property type="entry name" value="Tscrpt_reg_IclR_N"/>
</dbReference>
<dbReference type="PANTHER" id="PTHR30136:SF24">
    <property type="entry name" value="HTH-TYPE TRANSCRIPTIONAL REPRESSOR ALLR"/>
    <property type="match status" value="1"/>
</dbReference>
<dbReference type="InterPro" id="IPR036390">
    <property type="entry name" value="WH_DNA-bd_sf"/>
</dbReference>
<dbReference type="Pfam" id="PF01614">
    <property type="entry name" value="IclR_C"/>
    <property type="match status" value="1"/>
</dbReference>